<reference evidence="2" key="3">
    <citation type="submission" date="2019-12" db="EMBL/GenBank/DDBJ databases">
        <authorList>
            <consortium name="NCBI Pathogen Detection Project"/>
        </authorList>
    </citation>
    <scope>NUCLEOTIDE SEQUENCE</scope>
    <source>
        <strain evidence="2">1930</strain>
    </source>
</reference>
<dbReference type="GO" id="GO:0003677">
    <property type="term" value="F:DNA binding"/>
    <property type="evidence" value="ECO:0007669"/>
    <property type="project" value="UniProtKB-KW"/>
</dbReference>
<reference evidence="3 4" key="2">
    <citation type="submission" date="2018-12" db="EMBL/GenBank/DDBJ databases">
        <title>Genomic insights into the evolutionary origins and pathogenicity of five Vibrio parahaemolyticus strains isolated from the shrimp with acute hepatopancreatic necrosis disease (AHPND).</title>
        <authorList>
            <person name="Yang Q."/>
            <person name="Dong X."/>
            <person name="Xie G."/>
            <person name="Fu S."/>
            <person name="Zou P."/>
            <person name="Sun J."/>
            <person name="Wang Y."/>
            <person name="Huang J."/>
        </authorList>
    </citation>
    <scope>NUCLEOTIDE SEQUENCE [LARGE SCALE GENOMIC DNA]</scope>
    <source>
        <strain evidence="3 4">20160303005-1</strain>
    </source>
</reference>
<proteinExistence type="predicted"/>
<dbReference type="Pfam" id="PF13588">
    <property type="entry name" value="HSDR_N_2"/>
    <property type="match status" value="1"/>
</dbReference>
<dbReference type="OrthoDB" id="9148007at2"/>
<keyword evidence="2" id="KW-0255">Endonuclease</keyword>
<dbReference type="PIRSF" id="PIRSF035009">
    <property type="entry name" value="UCP035009_HSDR_N"/>
    <property type="match status" value="1"/>
</dbReference>
<feature type="domain" description="Type I restriction enzyme R protein N-terminal" evidence="1">
    <location>
        <begin position="56"/>
        <end position="129"/>
    </location>
</feature>
<dbReference type="GO" id="GO:0005524">
    <property type="term" value="F:ATP binding"/>
    <property type="evidence" value="ECO:0007669"/>
    <property type="project" value="UniProtKB-KW"/>
</dbReference>
<dbReference type="AlphaFoldDB" id="A0A2R9VSG1"/>
<dbReference type="InterPro" id="IPR029464">
    <property type="entry name" value="HSDR_N"/>
</dbReference>
<dbReference type="InterPro" id="IPR017035">
    <property type="entry name" value="UCP035009_HsdR_All3000-type"/>
</dbReference>
<gene>
    <name evidence="3" type="ORF">EHC69_21715</name>
    <name evidence="2" type="ORF">I7278_12025</name>
</gene>
<sequence>MNNMMECLMDFIERVQALSKKIPQVSASLATEEATKNALVMPFLHSVLGYDVFNPNEVIPEFTADIATKKGEKVDYALIKDGVVQILIECKKFGEPLATKHANQLFRYFSVTNARIAILTNGSEYQFFTDLDAPNKMDEKPFLTLDLANLDEHVIPEVKKLTKSSFDVDSVVDAAGELKYLNQIKKALHEQFQNPEEEFVKFFTSKVYDGVQTAKVKAQFMDITTKALKQFLNDSINARLKSAIGGDDKAPIKVDDSVNTFEESVEPVQDKPKVQTTDEEIEGFNVVKAILRQQVDVQRVCARDTQSYFGILLDDNNRKPLCRLWFNTKQKYIGLFDEAKTETRHPIDSIDDIFKFSEQLQSTPALYE</sequence>
<dbReference type="OMA" id="CKKIGEP"/>
<organism evidence="2">
    <name type="scientific">Vibrio parahaemolyticus</name>
    <dbReference type="NCBI Taxonomy" id="670"/>
    <lineage>
        <taxon>Bacteria</taxon>
        <taxon>Pseudomonadati</taxon>
        <taxon>Pseudomonadota</taxon>
        <taxon>Gammaproteobacteria</taxon>
        <taxon>Vibrionales</taxon>
        <taxon>Vibrionaceae</taxon>
        <taxon>Vibrio</taxon>
    </lineage>
</organism>
<dbReference type="GO" id="GO:0009035">
    <property type="term" value="F:type I site-specific deoxyribonuclease activity"/>
    <property type="evidence" value="ECO:0007669"/>
    <property type="project" value="UniProtKB-EC"/>
</dbReference>
<evidence type="ECO:0000313" key="4">
    <source>
        <dbReference type="Proteomes" id="UP000464718"/>
    </source>
</evidence>
<keyword evidence="2" id="KW-0540">Nuclease</keyword>
<dbReference type="GO" id="GO:0009307">
    <property type="term" value="P:DNA restriction-modification system"/>
    <property type="evidence" value="ECO:0007669"/>
    <property type="project" value="UniProtKB-KW"/>
</dbReference>
<protein>
    <submittedName>
        <fullName evidence="2">Restriction endonuclease</fullName>
    </submittedName>
</protein>
<dbReference type="Proteomes" id="UP000464718">
    <property type="component" value="Chromosome ii"/>
</dbReference>
<keyword evidence="2" id="KW-0378">Hydrolase</keyword>
<name>A0A2R9VSG1_VIBPH</name>
<dbReference type="EMBL" id="CP034299">
    <property type="protein sequence ID" value="QHH11913.1"/>
    <property type="molecule type" value="Genomic_DNA"/>
</dbReference>
<evidence type="ECO:0000313" key="2">
    <source>
        <dbReference type="EMBL" id="HAS6677537.1"/>
    </source>
</evidence>
<reference evidence="2" key="1">
    <citation type="journal article" date="2018" name="Genome Biol.">
        <title>SKESA: strategic k-mer extension for scrupulous assemblies.</title>
        <authorList>
            <person name="Souvorov A."/>
            <person name="Agarwala R."/>
            <person name="Lipman D.J."/>
        </authorList>
    </citation>
    <scope>NUCLEOTIDE SEQUENCE</scope>
    <source>
        <strain evidence="2">1930</strain>
    </source>
</reference>
<evidence type="ECO:0000313" key="3">
    <source>
        <dbReference type="EMBL" id="QHH11913.1"/>
    </source>
</evidence>
<dbReference type="Proteomes" id="UP000856022">
    <property type="component" value="Unassembled WGS sequence"/>
</dbReference>
<dbReference type="EMBL" id="DACQKT010000004">
    <property type="protein sequence ID" value="HAS6677537.1"/>
    <property type="molecule type" value="Genomic_DNA"/>
</dbReference>
<accession>A0A2R9VSG1</accession>
<evidence type="ECO:0000259" key="1">
    <source>
        <dbReference type="Pfam" id="PF13588"/>
    </source>
</evidence>